<evidence type="ECO:0000256" key="2">
    <source>
        <dbReference type="ARBA" id="ARBA00022679"/>
    </source>
</evidence>
<dbReference type="RefSeq" id="WP_271219699.1">
    <property type="nucleotide sequence ID" value="NZ_BAAAVD010000049.1"/>
</dbReference>
<dbReference type="InterPro" id="IPR046977">
    <property type="entry name" value="RsmC/RlmG"/>
</dbReference>
<comment type="caution">
    <text evidence="4">The sequence shown here is derived from an EMBL/GenBank/DDBJ whole genome shotgun (WGS) entry which is preliminary data.</text>
</comment>
<feature type="domain" description="Methyltransferase small" evidence="3">
    <location>
        <begin position="154"/>
        <end position="255"/>
    </location>
</feature>
<reference evidence="4" key="2">
    <citation type="submission" date="2023-01" db="EMBL/GenBank/DDBJ databases">
        <authorList>
            <person name="Sun Q."/>
            <person name="Evtushenko L."/>
        </authorList>
    </citation>
    <scope>NUCLEOTIDE SEQUENCE</scope>
    <source>
        <strain evidence="4">VKM Ac-2007</strain>
    </source>
</reference>
<keyword evidence="1" id="KW-0489">Methyltransferase</keyword>
<dbReference type="SUPFAM" id="SSF53335">
    <property type="entry name" value="S-adenosyl-L-methionine-dependent methyltransferases"/>
    <property type="match status" value="1"/>
</dbReference>
<dbReference type="InterPro" id="IPR029063">
    <property type="entry name" value="SAM-dependent_MTases_sf"/>
</dbReference>
<keyword evidence="2" id="KW-0808">Transferase</keyword>
<organism evidence="4 5">
    <name type="scientific">Streptosporangium carneum</name>
    <dbReference type="NCBI Taxonomy" id="47481"/>
    <lineage>
        <taxon>Bacteria</taxon>
        <taxon>Bacillati</taxon>
        <taxon>Actinomycetota</taxon>
        <taxon>Actinomycetes</taxon>
        <taxon>Streptosporangiales</taxon>
        <taxon>Streptosporangiaceae</taxon>
        <taxon>Streptosporangium</taxon>
    </lineage>
</organism>
<evidence type="ECO:0000313" key="4">
    <source>
        <dbReference type="EMBL" id="GLK11312.1"/>
    </source>
</evidence>
<proteinExistence type="predicted"/>
<sequence length="382" mass="40240">MWNPEAHATRANGVSALLSLAGAFRDVGFTEAETVRALSAEDAADLLSNAAFYAFCSAGQVAELVTTPAGVMVQLFVRNGDVARDRYERVVPAPTRELLATLGLVSSDGDTVTSEVSVSPGRSMYFLSDQLFRSDARVAIANRSTLVMPPHASSFALLDNLGAVSGKLVDVGCGCGVLSLVLRERCSSVVGVDLNPRAVAYSRVNAVVNGVEAGFGLADLRGDLDVGRLADHLVFNSPTGPGHHEEAEIGWMTAQDALGLVVDTMPGVLRPEGAAEVLLIVEVPEDRSSATELVRSWLPPGTRADVVELRDSPLAASPQAVAGGRLAPGCLLADDAQEAVRLIDHLRANRIREVVPALVTLTRTRPFPSGREPSSRTTAARS</sequence>
<evidence type="ECO:0000256" key="1">
    <source>
        <dbReference type="ARBA" id="ARBA00022603"/>
    </source>
</evidence>
<dbReference type="AlphaFoldDB" id="A0A9W6I3D8"/>
<evidence type="ECO:0000259" key="3">
    <source>
        <dbReference type="Pfam" id="PF05175"/>
    </source>
</evidence>
<dbReference type="CDD" id="cd02440">
    <property type="entry name" value="AdoMet_MTases"/>
    <property type="match status" value="1"/>
</dbReference>
<gene>
    <name evidence="4" type="ORF">GCM10017600_47190</name>
</gene>
<dbReference type="PANTHER" id="PTHR47816:SF4">
    <property type="entry name" value="RIBOSOMAL RNA SMALL SUBUNIT METHYLTRANSFERASE C"/>
    <property type="match status" value="1"/>
</dbReference>
<keyword evidence="5" id="KW-1185">Reference proteome</keyword>
<dbReference type="InterPro" id="IPR007848">
    <property type="entry name" value="Small_mtfrase_dom"/>
</dbReference>
<dbReference type="EMBL" id="BSEV01000011">
    <property type="protein sequence ID" value="GLK11312.1"/>
    <property type="molecule type" value="Genomic_DNA"/>
</dbReference>
<dbReference type="GO" id="GO:0008757">
    <property type="term" value="F:S-adenosylmethionine-dependent methyltransferase activity"/>
    <property type="evidence" value="ECO:0007669"/>
    <property type="project" value="InterPro"/>
</dbReference>
<dbReference type="Pfam" id="PF05175">
    <property type="entry name" value="MTS"/>
    <property type="match status" value="1"/>
</dbReference>
<name>A0A9W6I3D8_9ACTN</name>
<dbReference type="Proteomes" id="UP001143474">
    <property type="component" value="Unassembled WGS sequence"/>
</dbReference>
<dbReference type="Gene3D" id="3.40.50.150">
    <property type="entry name" value="Vaccinia Virus protein VP39"/>
    <property type="match status" value="1"/>
</dbReference>
<protein>
    <recommendedName>
        <fullName evidence="3">Methyltransferase small domain-containing protein</fullName>
    </recommendedName>
</protein>
<accession>A0A9W6I3D8</accession>
<reference evidence="4" key="1">
    <citation type="journal article" date="2014" name="Int. J. Syst. Evol. Microbiol.">
        <title>Complete genome sequence of Corynebacterium casei LMG S-19264T (=DSM 44701T), isolated from a smear-ripened cheese.</title>
        <authorList>
            <consortium name="US DOE Joint Genome Institute (JGI-PGF)"/>
            <person name="Walter F."/>
            <person name="Albersmeier A."/>
            <person name="Kalinowski J."/>
            <person name="Ruckert C."/>
        </authorList>
    </citation>
    <scope>NUCLEOTIDE SEQUENCE</scope>
    <source>
        <strain evidence="4">VKM Ac-2007</strain>
    </source>
</reference>
<evidence type="ECO:0000313" key="5">
    <source>
        <dbReference type="Proteomes" id="UP001143474"/>
    </source>
</evidence>
<dbReference type="PANTHER" id="PTHR47816">
    <property type="entry name" value="RIBOSOMAL RNA SMALL SUBUNIT METHYLTRANSFERASE C"/>
    <property type="match status" value="1"/>
</dbReference>
<dbReference type="GO" id="GO:0032259">
    <property type="term" value="P:methylation"/>
    <property type="evidence" value="ECO:0007669"/>
    <property type="project" value="UniProtKB-KW"/>
</dbReference>